<dbReference type="GO" id="GO:0003677">
    <property type="term" value="F:DNA binding"/>
    <property type="evidence" value="ECO:0007669"/>
    <property type="project" value="UniProtKB-KW"/>
</dbReference>
<name>A0ABV6A362_9PSEU</name>
<evidence type="ECO:0000256" key="2">
    <source>
        <dbReference type="ARBA" id="ARBA00023125"/>
    </source>
</evidence>
<keyword evidence="6" id="KW-1185">Reference proteome</keyword>
<sequence>MVHEVRVRLLRFSPVAELGLATLLAAIPGFHVVSERQDRGDAGAAHVDVVSSAAAEPSTLIRLATRARVLVVSESADRTVVERYFLAGVTGCVHSSSPLRTFVEAVRSVARGQRYLAMGMVAPPLTPVGHEELSRRETEVLSHIADGKTHDQIARSMGISRHTVDTYVKRVRKKLSLGNKAELTRAALSTQLAGRTQLTAPRQVSAAVPT</sequence>
<dbReference type="Proteomes" id="UP001589693">
    <property type="component" value="Unassembled WGS sequence"/>
</dbReference>
<dbReference type="Pfam" id="PF00196">
    <property type="entry name" value="GerE"/>
    <property type="match status" value="1"/>
</dbReference>
<evidence type="ECO:0000313" key="5">
    <source>
        <dbReference type="EMBL" id="MFB9907597.1"/>
    </source>
</evidence>
<evidence type="ECO:0000313" key="6">
    <source>
        <dbReference type="Proteomes" id="UP001589693"/>
    </source>
</evidence>
<gene>
    <name evidence="5" type="ORF">ACFFQA_26995</name>
</gene>
<dbReference type="PROSITE" id="PS50043">
    <property type="entry name" value="HTH_LUXR_2"/>
    <property type="match status" value="1"/>
</dbReference>
<dbReference type="SUPFAM" id="SSF46894">
    <property type="entry name" value="C-terminal effector domain of the bipartite response regulators"/>
    <property type="match status" value="1"/>
</dbReference>
<dbReference type="PANTHER" id="PTHR44688:SF16">
    <property type="entry name" value="DNA-BINDING TRANSCRIPTIONAL ACTIVATOR DEVR_DOSR"/>
    <property type="match status" value="1"/>
</dbReference>
<dbReference type="PRINTS" id="PR00038">
    <property type="entry name" value="HTHLUXR"/>
</dbReference>
<dbReference type="SMART" id="SM00421">
    <property type="entry name" value="HTH_LUXR"/>
    <property type="match status" value="1"/>
</dbReference>
<comment type="caution">
    <text evidence="5">The sequence shown here is derived from an EMBL/GenBank/DDBJ whole genome shotgun (WGS) entry which is preliminary data.</text>
</comment>
<protein>
    <submittedName>
        <fullName evidence="5">DNA-binding response regulator</fullName>
    </submittedName>
</protein>
<dbReference type="RefSeq" id="WP_377858049.1">
    <property type="nucleotide sequence ID" value="NZ_JBHLZU010000023.1"/>
</dbReference>
<dbReference type="PANTHER" id="PTHR44688">
    <property type="entry name" value="DNA-BINDING TRANSCRIPTIONAL ACTIVATOR DEVR_DOSR"/>
    <property type="match status" value="1"/>
</dbReference>
<reference evidence="5 6" key="1">
    <citation type="submission" date="2024-09" db="EMBL/GenBank/DDBJ databases">
        <authorList>
            <person name="Sun Q."/>
            <person name="Mori K."/>
        </authorList>
    </citation>
    <scope>NUCLEOTIDE SEQUENCE [LARGE SCALE GENOMIC DNA]</scope>
    <source>
        <strain evidence="5 6">TBRC 7907</strain>
    </source>
</reference>
<keyword evidence="2 5" id="KW-0238">DNA-binding</keyword>
<feature type="domain" description="HTH luxR-type" evidence="4">
    <location>
        <begin position="126"/>
        <end position="191"/>
    </location>
</feature>
<accession>A0ABV6A362</accession>
<dbReference type="Gene3D" id="3.40.50.2300">
    <property type="match status" value="1"/>
</dbReference>
<keyword evidence="3" id="KW-0804">Transcription</keyword>
<dbReference type="EMBL" id="JBHLZU010000023">
    <property type="protein sequence ID" value="MFB9907597.1"/>
    <property type="molecule type" value="Genomic_DNA"/>
</dbReference>
<organism evidence="5 6">
    <name type="scientific">Allokutzneria oryzae</name>
    <dbReference type="NCBI Taxonomy" id="1378989"/>
    <lineage>
        <taxon>Bacteria</taxon>
        <taxon>Bacillati</taxon>
        <taxon>Actinomycetota</taxon>
        <taxon>Actinomycetes</taxon>
        <taxon>Pseudonocardiales</taxon>
        <taxon>Pseudonocardiaceae</taxon>
        <taxon>Allokutzneria</taxon>
    </lineage>
</organism>
<dbReference type="CDD" id="cd06170">
    <property type="entry name" value="LuxR_C_like"/>
    <property type="match status" value="1"/>
</dbReference>
<evidence type="ECO:0000256" key="1">
    <source>
        <dbReference type="ARBA" id="ARBA00023015"/>
    </source>
</evidence>
<dbReference type="InterPro" id="IPR016032">
    <property type="entry name" value="Sig_transdc_resp-reg_C-effctor"/>
</dbReference>
<evidence type="ECO:0000256" key="3">
    <source>
        <dbReference type="ARBA" id="ARBA00023163"/>
    </source>
</evidence>
<proteinExistence type="predicted"/>
<dbReference type="InterPro" id="IPR000792">
    <property type="entry name" value="Tscrpt_reg_LuxR_C"/>
</dbReference>
<keyword evidence="1" id="KW-0805">Transcription regulation</keyword>
<evidence type="ECO:0000259" key="4">
    <source>
        <dbReference type="PROSITE" id="PS50043"/>
    </source>
</evidence>